<keyword evidence="2" id="KW-1185">Reference proteome</keyword>
<evidence type="ECO:0000313" key="1">
    <source>
        <dbReference type="EMBL" id="MEU9355061.1"/>
    </source>
</evidence>
<comment type="caution">
    <text evidence="1">The sequence shown here is derived from an EMBL/GenBank/DDBJ whole genome shotgun (WGS) entry which is preliminary data.</text>
</comment>
<accession>A0ABV3ED51</accession>
<sequence>MVSVEESRLHLVPLRQKDAKAFVAAWHRHHKPPPGAVFTVGAADENGVLRAVAIVGRPVARHFDDGQTLEVTRTATDGVRNANSLLYGAAWRAAKALGYTRLITYTQEGESGASLRGAGWKVVAQRRPRRGWNCASRPRQVHGTENVTRTLWEQQLIDAT</sequence>
<name>A0ABV3ED51_9ACTN</name>
<evidence type="ECO:0000313" key="2">
    <source>
        <dbReference type="Proteomes" id="UP001551582"/>
    </source>
</evidence>
<organism evidence="1 2">
    <name type="scientific">Streptomyces griseoloalbus</name>
    <dbReference type="NCBI Taxonomy" id="67303"/>
    <lineage>
        <taxon>Bacteria</taxon>
        <taxon>Bacillati</taxon>
        <taxon>Actinomycetota</taxon>
        <taxon>Actinomycetes</taxon>
        <taxon>Kitasatosporales</taxon>
        <taxon>Streptomycetaceae</taxon>
        <taxon>Streptomyces</taxon>
    </lineage>
</organism>
<reference evidence="1 2" key="1">
    <citation type="submission" date="2024-06" db="EMBL/GenBank/DDBJ databases">
        <title>The Natural Products Discovery Center: Release of the First 8490 Sequenced Strains for Exploring Actinobacteria Biosynthetic Diversity.</title>
        <authorList>
            <person name="Kalkreuter E."/>
            <person name="Kautsar S.A."/>
            <person name="Yang D."/>
            <person name="Bader C.D."/>
            <person name="Teijaro C.N."/>
            <person name="Fluegel L."/>
            <person name="Davis C.M."/>
            <person name="Simpson J.R."/>
            <person name="Lauterbach L."/>
            <person name="Steele A.D."/>
            <person name="Gui C."/>
            <person name="Meng S."/>
            <person name="Li G."/>
            <person name="Viehrig K."/>
            <person name="Ye F."/>
            <person name="Su P."/>
            <person name="Kiefer A.F."/>
            <person name="Nichols A."/>
            <person name="Cepeda A.J."/>
            <person name="Yan W."/>
            <person name="Fan B."/>
            <person name="Jiang Y."/>
            <person name="Adhikari A."/>
            <person name="Zheng C.-J."/>
            <person name="Schuster L."/>
            <person name="Cowan T.M."/>
            <person name="Smanski M.J."/>
            <person name="Chevrette M.G."/>
            <person name="De Carvalho L.P.S."/>
            <person name="Shen B."/>
        </authorList>
    </citation>
    <scope>NUCLEOTIDE SEQUENCE [LARGE SCALE GENOMIC DNA]</scope>
    <source>
        <strain evidence="1 2">NPDC048274</strain>
    </source>
</reference>
<dbReference type="NCBIfam" id="NF045478">
    <property type="entry name" value="XF1762_fam"/>
    <property type="match status" value="1"/>
</dbReference>
<dbReference type="RefSeq" id="WP_359987429.1">
    <property type="nucleotide sequence ID" value="NZ_JBEZLS010000026.1"/>
</dbReference>
<dbReference type="Proteomes" id="UP001551582">
    <property type="component" value="Unassembled WGS sequence"/>
</dbReference>
<gene>
    <name evidence="1" type="ORF">AB0D65_29705</name>
</gene>
<dbReference type="InterPro" id="IPR053780">
    <property type="entry name" value="Gp66-like"/>
</dbReference>
<dbReference type="EMBL" id="JBEZLS010000026">
    <property type="protein sequence ID" value="MEU9355061.1"/>
    <property type="molecule type" value="Genomic_DNA"/>
</dbReference>
<proteinExistence type="predicted"/>
<protein>
    <submittedName>
        <fullName evidence="1">XF1762 family protein</fullName>
    </submittedName>
</protein>